<dbReference type="RefSeq" id="WP_158069641.1">
    <property type="nucleotide sequence ID" value="NZ_MKZS01000001.1"/>
</dbReference>
<dbReference type="InterPro" id="IPR000602">
    <property type="entry name" value="Glyco_hydro_38_N"/>
</dbReference>
<dbReference type="PANTHER" id="PTHR46017:SF1">
    <property type="entry name" value="ALPHA-MANNOSIDASE 2C1"/>
    <property type="match status" value="1"/>
</dbReference>
<reference evidence="6 7" key="1">
    <citation type="submission" date="2016-10" db="EMBL/GenBank/DDBJ databases">
        <title>Comparative genomics uncovers the prolific and rare metabolic potential of the cyanobacterial genus Moorea.</title>
        <authorList>
            <person name="Leao T."/>
            <person name="Castelao G."/>
            <person name="Korobeynikov A."/>
            <person name="Monroe E.A."/>
            <person name="Podell S."/>
            <person name="Glukhov E."/>
            <person name="Allen E."/>
            <person name="Gerwick W.H."/>
            <person name="Gerwick L."/>
        </authorList>
    </citation>
    <scope>NUCLEOTIDE SEQUENCE [LARGE SCALE GENOMIC DNA]</scope>
    <source>
        <strain evidence="6 7">PNG5-198</strain>
    </source>
</reference>
<dbReference type="GO" id="GO:0004559">
    <property type="term" value="F:alpha-mannosidase activity"/>
    <property type="evidence" value="ECO:0007669"/>
    <property type="project" value="InterPro"/>
</dbReference>
<accession>A0A1U7N3C0</accession>
<dbReference type="SUPFAM" id="SSF88688">
    <property type="entry name" value="Families 57/38 glycoside transferase middle domain"/>
    <property type="match status" value="1"/>
</dbReference>
<dbReference type="SUPFAM" id="SSF74650">
    <property type="entry name" value="Galactose mutarotase-like"/>
    <property type="match status" value="1"/>
</dbReference>
<dbReference type="AlphaFoldDB" id="A0A1U7N3C0"/>
<dbReference type="InterPro" id="IPR027291">
    <property type="entry name" value="Glyco_hydro_38_N_sf"/>
</dbReference>
<evidence type="ECO:0000313" key="6">
    <source>
        <dbReference type="EMBL" id="OLT60447.1"/>
    </source>
</evidence>
<keyword evidence="7" id="KW-1185">Reference proteome</keyword>
<name>A0A1U7N3C0_9CYAN</name>
<gene>
    <name evidence="6" type="ORF">BJP37_16895</name>
</gene>
<dbReference type="InterPro" id="IPR011682">
    <property type="entry name" value="Glyco_hydro_38_C"/>
</dbReference>
<dbReference type="CDD" id="cd10789">
    <property type="entry name" value="GH38N_AMII_ER_cytosolic"/>
    <property type="match status" value="1"/>
</dbReference>
<dbReference type="GO" id="GO:0009313">
    <property type="term" value="P:oligosaccharide catabolic process"/>
    <property type="evidence" value="ECO:0007669"/>
    <property type="project" value="TreeGrafter"/>
</dbReference>
<feature type="domain" description="Glycoside hydrolase family 38 central" evidence="5">
    <location>
        <begin position="563"/>
        <end position="641"/>
    </location>
</feature>
<dbReference type="GO" id="GO:0046872">
    <property type="term" value="F:metal ion binding"/>
    <property type="evidence" value="ECO:0007669"/>
    <property type="project" value="UniProtKB-KW"/>
</dbReference>
<dbReference type="InterPro" id="IPR015341">
    <property type="entry name" value="Glyco_hydro_38_cen"/>
</dbReference>
<dbReference type="EMBL" id="MKZS01000001">
    <property type="protein sequence ID" value="OLT60447.1"/>
    <property type="molecule type" value="Genomic_DNA"/>
</dbReference>
<comment type="similarity">
    <text evidence="1">Belongs to the glycosyl hydrolase 38 family.</text>
</comment>
<dbReference type="InterPro" id="IPR011330">
    <property type="entry name" value="Glyco_hydro/deAcase_b/a-brl"/>
</dbReference>
<dbReference type="SUPFAM" id="SSF88713">
    <property type="entry name" value="Glycoside hydrolase/deacetylase"/>
    <property type="match status" value="1"/>
</dbReference>
<organism evidence="6 7">
    <name type="scientific">Moorena bouillonii PNG</name>
    <dbReference type="NCBI Taxonomy" id="568701"/>
    <lineage>
        <taxon>Bacteria</taxon>
        <taxon>Bacillati</taxon>
        <taxon>Cyanobacteriota</taxon>
        <taxon>Cyanophyceae</taxon>
        <taxon>Coleofasciculales</taxon>
        <taxon>Coleofasciculaceae</taxon>
        <taxon>Moorena</taxon>
    </lineage>
</organism>
<dbReference type="Gene3D" id="1.20.1270.50">
    <property type="entry name" value="Glycoside hydrolase family 38, central domain"/>
    <property type="match status" value="1"/>
</dbReference>
<dbReference type="Gene3D" id="2.70.98.30">
    <property type="entry name" value="Golgi alpha-mannosidase II, domain 4"/>
    <property type="match status" value="1"/>
</dbReference>
<evidence type="ECO:0000256" key="4">
    <source>
        <dbReference type="ARBA" id="ARBA00023295"/>
    </source>
</evidence>
<proteinExistence type="inferred from homology"/>
<evidence type="ECO:0000256" key="3">
    <source>
        <dbReference type="ARBA" id="ARBA00022801"/>
    </source>
</evidence>
<sequence length="1218" mass="137930">MDQIKIIDGINDAIAKLRALTQANVQQGWRYCNGDIPYPLATQPQTWEKWSIAQRNDKDYIIWSAGRQVMWLSQRFLVPQDLQRYPLSGLGLRLVLTWWAESAEIFLNGQLVQEGDLFDSSTRMLLNSTVVPGEEFAVALRLVSPGHDIGGLMRSQILYEATNDIDPGFVADELTILQKYSASFEPEQLATLAKAVAEIDWEMVSQPTEFMRSLTRLRQQLSTIENSNFRIQNSQNSIQMLGHAHLDLAWLWPVSETWDVAVRTFESVLKLQQEFPDFTFCHTTPALYAWIEQHRPDLFKRIKQQVAAGRWEIVGGMWVEPELNLIDGESIVRQILYAQRYVQKTFGQLTTVAWVTDSFGFCWQLPQLLKQGGIDYFVTQKLQWNDTTKFPYGAFWWQSPDGSQIFSLMSPPNVAGVMDTNPITMASYAIDWEIQTSLKDAFWLPGVGDHGGGPTRDMLQVARRWQKSPFFPKLEFTTASDYLFKVSRLKVSRLKVSRLFAKRGLLAKVAGCIENLQALTPTNLTQSVASVASVRGEEIKGGGKGQSQTTKEIPVWNDELYLEFHRGCYTTHADQKRYLRRCEGLLYQAELFAALKTIATGQAYPKTELEEAWKKVLFNQFHDILPGTSIPEVFVDANQAWQEVEEVTGEILEESLNAIASKITLPPPPKPNAQAIIVFNPLNWQRSEVIAVCLAISLPVSIPVGSIEWEVYDCFGEKIVSQVSHYQAQQIQNHDNNNDNLSYSQIELLFLASNIPSVGYRVFWLCSNDVGVADSGYDFAPLAPQFWGVQNSQSPPKLGDLGGFTKTKQSRIHTSIQQRHDVDLNLELRPDSRFPIPDSRFPIPDSRFPIPDSQLPIEDFVLENQYLRVVVDRETGELSSVFDQVNQREVLSGPGNKLQAFQDSSQYWDAWNIDPNYADHPLPSTELIGIEWIETGVLRQRLRVVRRLMRSQFCQDYILSAESPVLKIATTVDWQERHVLVKAAFPLAIDADYVSYEMPCGVIQRSTRPQTPAEQAKWEVPALRWADLSDQTYGVSLLNDCKYGYDAQASQLRLTLLRSPTWPDPETDQGIHQFTYALYPHQGSWRSADTIYLAYQLNLPFLGLLSSPANSSIFSNNVSNNYQPSLPSTGQLLNLSAKTLILMALKQSEDIPDQWILRCYESHGESANLSLVSDLGLKVVHPVDLLERPISVSEPSPDEKVVKIEPWKITSLAVKSIT</sequence>
<dbReference type="Proteomes" id="UP000186657">
    <property type="component" value="Unassembled WGS sequence"/>
</dbReference>
<dbReference type="SMART" id="SM00872">
    <property type="entry name" value="Alpha-mann_mid"/>
    <property type="match status" value="1"/>
</dbReference>
<keyword evidence="4" id="KW-0326">Glycosidase</keyword>
<dbReference type="Pfam" id="PF01074">
    <property type="entry name" value="Glyco_hydro_38N"/>
    <property type="match status" value="1"/>
</dbReference>
<dbReference type="InterPro" id="IPR041147">
    <property type="entry name" value="GH38_C"/>
</dbReference>
<dbReference type="Pfam" id="PF07748">
    <property type="entry name" value="Glyco_hydro_38C"/>
    <property type="match status" value="1"/>
</dbReference>
<dbReference type="Pfam" id="PF17677">
    <property type="entry name" value="Glyco_hydro38C2"/>
    <property type="match status" value="1"/>
</dbReference>
<dbReference type="InterPro" id="IPR028995">
    <property type="entry name" value="Glyco_hydro_57/38_cen_sf"/>
</dbReference>
<evidence type="ECO:0000259" key="5">
    <source>
        <dbReference type="SMART" id="SM00872"/>
    </source>
</evidence>
<keyword evidence="2" id="KW-0479">Metal-binding</keyword>
<evidence type="ECO:0000313" key="7">
    <source>
        <dbReference type="Proteomes" id="UP000186657"/>
    </source>
</evidence>
<dbReference type="InterPro" id="IPR037094">
    <property type="entry name" value="Glyco_hydro_38_cen_sf"/>
</dbReference>
<protein>
    <recommendedName>
        <fullName evidence="5">Glycoside hydrolase family 38 central domain-containing protein</fullName>
    </recommendedName>
</protein>
<dbReference type="InterPro" id="IPR011013">
    <property type="entry name" value="Gal_mutarotase_sf_dom"/>
</dbReference>
<evidence type="ECO:0000256" key="1">
    <source>
        <dbReference type="ARBA" id="ARBA00009792"/>
    </source>
</evidence>
<dbReference type="GO" id="GO:0030246">
    <property type="term" value="F:carbohydrate binding"/>
    <property type="evidence" value="ECO:0007669"/>
    <property type="project" value="InterPro"/>
</dbReference>
<comment type="caution">
    <text evidence="6">The sequence shown here is derived from an EMBL/GenBank/DDBJ whole genome shotgun (WGS) entry which is preliminary data.</text>
</comment>
<dbReference type="FunFam" id="1.20.1270.50:FF:000004">
    <property type="entry name" value="alpha-mannosidase 2C1 isoform X1"/>
    <property type="match status" value="1"/>
</dbReference>
<dbReference type="Gene3D" id="3.20.110.10">
    <property type="entry name" value="Glycoside hydrolase 38, N terminal domain"/>
    <property type="match status" value="1"/>
</dbReference>
<keyword evidence="3" id="KW-0378">Hydrolase</keyword>
<dbReference type="GO" id="GO:0006013">
    <property type="term" value="P:mannose metabolic process"/>
    <property type="evidence" value="ECO:0007669"/>
    <property type="project" value="InterPro"/>
</dbReference>
<dbReference type="PANTHER" id="PTHR46017">
    <property type="entry name" value="ALPHA-MANNOSIDASE 2C1"/>
    <property type="match status" value="1"/>
</dbReference>
<dbReference type="Pfam" id="PF09261">
    <property type="entry name" value="Alpha-mann_mid"/>
    <property type="match status" value="1"/>
</dbReference>
<evidence type="ECO:0000256" key="2">
    <source>
        <dbReference type="ARBA" id="ARBA00022723"/>
    </source>
</evidence>